<evidence type="ECO:0000313" key="5">
    <source>
        <dbReference type="EMBL" id="MFD2262870.1"/>
    </source>
</evidence>
<feature type="domain" description="Gfo/Idh/MocA-like oxidoreductase N-terminal" evidence="3">
    <location>
        <begin position="16"/>
        <end position="125"/>
    </location>
</feature>
<dbReference type="InterPro" id="IPR051317">
    <property type="entry name" value="Gfo/Idh/MocA_oxidoreduct"/>
</dbReference>
<dbReference type="InterPro" id="IPR000683">
    <property type="entry name" value="Gfo/Idh/MocA-like_OxRdtase_N"/>
</dbReference>
<comment type="caution">
    <text evidence="5">The sequence shown here is derived from an EMBL/GenBank/DDBJ whole genome shotgun (WGS) entry which is preliminary data.</text>
</comment>
<evidence type="ECO:0000259" key="4">
    <source>
        <dbReference type="Pfam" id="PF22725"/>
    </source>
</evidence>
<dbReference type="Gene3D" id="3.40.50.720">
    <property type="entry name" value="NAD(P)-binding Rossmann-like Domain"/>
    <property type="match status" value="1"/>
</dbReference>
<evidence type="ECO:0000256" key="2">
    <source>
        <dbReference type="ARBA" id="ARBA00023002"/>
    </source>
</evidence>
<evidence type="ECO:0000259" key="3">
    <source>
        <dbReference type="Pfam" id="PF01408"/>
    </source>
</evidence>
<name>A0ABW5DUE8_9PROT</name>
<dbReference type="Gene3D" id="3.30.360.10">
    <property type="entry name" value="Dihydrodipicolinate Reductase, domain 2"/>
    <property type="match status" value="1"/>
</dbReference>
<dbReference type="Pfam" id="PF22725">
    <property type="entry name" value="GFO_IDH_MocA_C3"/>
    <property type="match status" value="1"/>
</dbReference>
<dbReference type="PANTHER" id="PTHR43708">
    <property type="entry name" value="CONSERVED EXPRESSED OXIDOREDUCTASE (EUROFUNG)"/>
    <property type="match status" value="1"/>
</dbReference>
<dbReference type="InterPro" id="IPR055170">
    <property type="entry name" value="GFO_IDH_MocA-like_dom"/>
</dbReference>
<keyword evidence="6" id="KW-1185">Reference proteome</keyword>
<dbReference type="EMBL" id="JBHUIP010000006">
    <property type="protein sequence ID" value="MFD2262870.1"/>
    <property type="molecule type" value="Genomic_DNA"/>
</dbReference>
<organism evidence="5 6">
    <name type="scientific">Lacibacterium aquatile</name>
    <dbReference type="NCBI Taxonomy" id="1168082"/>
    <lineage>
        <taxon>Bacteria</taxon>
        <taxon>Pseudomonadati</taxon>
        <taxon>Pseudomonadota</taxon>
        <taxon>Alphaproteobacteria</taxon>
        <taxon>Rhodospirillales</taxon>
        <taxon>Rhodospirillaceae</taxon>
    </lineage>
</organism>
<reference evidence="6" key="1">
    <citation type="journal article" date="2019" name="Int. J. Syst. Evol. Microbiol.">
        <title>The Global Catalogue of Microorganisms (GCM) 10K type strain sequencing project: providing services to taxonomists for standard genome sequencing and annotation.</title>
        <authorList>
            <consortium name="The Broad Institute Genomics Platform"/>
            <consortium name="The Broad Institute Genome Sequencing Center for Infectious Disease"/>
            <person name="Wu L."/>
            <person name="Ma J."/>
        </authorList>
    </citation>
    <scope>NUCLEOTIDE SEQUENCE [LARGE SCALE GENOMIC DNA]</scope>
    <source>
        <strain evidence="6">CGMCC 1.19062</strain>
    </source>
</reference>
<sequence>MRSGDGGVPVKIILAGSSHWHAGMHLDAARSCDAEIIGVWDESPDKAQAFASAHGLKAISTFDGVLKGGADLVVLMGHPSAVPARARQLIEADMPLMLEKPATSQTARLAELADLARRQNLFISVPLPNRFGPVFTALSDLKSADRAGPLAHAHFRLVNGPPERYAADGVAWVVDPDVGGGGALRNLGIHGVDAALSMAQGKLRLISSSIGNRIHTSPVEDHALLVLEDEAGALFTVEAGYTYASLKPGGDFEWRVVTSNATLIDRGDSALCATLDDGVSVALAPEPTATRYRLCMRDTLDKLARGEAPTISLNDYVAAMSLIDDAYGKAGR</sequence>
<dbReference type="SUPFAM" id="SSF51735">
    <property type="entry name" value="NAD(P)-binding Rossmann-fold domains"/>
    <property type="match status" value="1"/>
</dbReference>
<protein>
    <submittedName>
        <fullName evidence="5">Gfo/Idh/MocA family protein</fullName>
    </submittedName>
</protein>
<dbReference type="InterPro" id="IPR036291">
    <property type="entry name" value="NAD(P)-bd_dom_sf"/>
</dbReference>
<comment type="similarity">
    <text evidence="1">Belongs to the Gfo/Idh/MocA family.</text>
</comment>
<accession>A0ABW5DUE8</accession>
<dbReference type="SUPFAM" id="SSF55347">
    <property type="entry name" value="Glyceraldehyde-3-phosphate dehydrogenase-like, C-terminal domain"/>
    <property type="match status" value="1"/>
</dbReference>
<keyword evidence="2" id="KW-0560">Oxidoreductase</keyword>
<evidence type="ECO:0000256" key="1">
    <source>
        <dbReference type="ARBA" id="ARBA00010928"/>
    </source>
</evidence>
<evidence type="ECO:0000313" key="6">
    <source>
        <dbReference type="Proteomes" id="UP001597295"/>
    </source>
</evidence>
<dbReference type="Proteomes" id="UP001597295">
    <property type="component" value="Unassembled WGS sequence"/>
</dbReference>
<dbReference type="PANTHER" id="PTHR43708:SF5">
    <property type="entry name" value="CONSERVED EXPRESSED OXIDOREDUCTASE (EUROFUNG)-RELATED"/>
    <property type="match status" value="1"/>
</dbReference>
<dbReference type="Pfam" id="PF01408">
    <property type="entry name" value="GFO_IDH_MocA"/>
    <property type="match status" value="1"/>
</dbReference>
<feature type="domain" description="GFO/IDH/MocA-like oxidoreductase" evidence="4">
    <location>
        <begin position="140"/>
        <end position="263"/>
    </location>
</feature>
<proteinExistence type="inferred from homology"/>
<gene>
    <name evidence="5" type="ORF">ACFSM5_08220</name>
</gene>
<dbReference type="RefSeq" id="WP_379875839.1">
    <property type="nucleotide sequence ID" value="NZ_JBHUIP010000006.1"/>
</dbReference>